<dbReference type="GO" id="GO:0006220">
    <property type="term" value="P:pyrimidine nucleotide metabolic process"/>
    <property type="evidence" value="ECO:0007669"/>
    <property type="project" value="UniProtKB-UniRule"/>
</dbReference>
<keyword evidence="3 10" id="KW-0808">Transferase</keyword>
<dbReference type="Proteomes" id="UP000001732">
    <property type="component" value="Chromosome"/>
</dbReference>
<dbReference type="HOGENOM" id="CLU_711174_0_0_9"/>
<dbReference type="InterPro" id="IPR002123">
    <property type="entry name" value="Plipid/glycerol_acylTrfase"/>
</dbReference>
<dbReference type="InterPro" id="IPR011994">
    <property type="entry name" value="Cytidylate_kinase_dom"/>
</dbReference>
<dbReference type="PANTHER" id="PTHR10434">
    <property type="entry name" value="1-ACYL-SN-GLYCEROL-3-PHOSPHATE ACYLTRANSFERASE"/>
    <property type="match status" value="1"/>
</dbReference>
<evidence type="ECO:0000313" key="13">
    <source>
        <dbReference type="Proteomes" id="UP000001732"/>
    </source>
</evidence>
<evidence type="ECO:0000256" key="2">
    <source>
        <dbReference type="ARBA" id="ARBA00009427"/>
    </source>
</evidence>
<dbReference type="GO" id="GO:0003841">
    <property type="term" value="F:1-acylglycerol-3-phosphate O-acyltransferase activity"/>
    <property type="evidence" value="ECO:0007669"/>
    <property type="project" value="TreeGrafter"/>
</dbReference>
<evidence type="ECO:0000256" key="8">
    <source>
        <dbReference type="ARBA" id="ARBA00047615"/>
    </source>
</evidence>
<comment type="catalytic activity">
    <reaction evidence="8 10">
        <text>dCMP + ATP = dCDP + ADP</text>
        <dbReference type="Rhea" id="RHEA:25094"/>
        <dbReference type="ChEBI" id="CHEBI:30616"/>
        <dbReference type="ChEBI" id="CHEBI:57566"/>
        <dbReference type="ChEBI" id="CHEBI:58593"/>
        <dbReference type="ChEBI" id="CHEBI:456216"/>
        <dbReference type="EC" id="2.7.4.25"/>
    </reaction>
</comment>
<keyword evidence="10" id="KW-0963">Cytoplasm</keyword>
<accession>B5Y8P5</accession>
<dbReference type="RefSeq" id="WP_012543775.1">
    <property type="nucleotide sequence ID" value="NC_011295.1"/>
</dbReference>
<feature type="binding site" evidence="10">
    <location>
        <begin position="7"/>
        <end position="15"/>
    </location>
    <ligand>
        <name>ATP</name>
        <dbReference type="ChEBI" id="CHEBI:30616"/>
    </ligand>
</feature>
<dbReference type="PANTHER" id="PTHR10434:SF11">
    <property type="entry name" value="1-ACYL-SN-GLYCEROL-3-PHOSPHATE ACYLTRANSFERASE"/>
    <property type="match status" value="1"/>
</dbReference>
<dbReference type="SMART" id="SM00563">
    <property type="entry name" value="PlsC"/>
    <property type="match status" value="1"/>
</dbReference>
<dbReference type="STRING" id="309798.COPRO5265_0795"/>
<evidence type="ECO:0000256" key="4">
    <source>
        <dbReference type="ARBA" id="ARBA00022741"/>
    </source>
</evidence>
<dbReference type="eggNOG" id="COG0204">
    <property type="taxonomic scope" value="Bacteria"/>
</dbReference>
<dbReference type="KEGG" id="cpo:COPRO5265_0795"/>
<dbReference type="InterPro" id="IPR027417">
    <property type="entry name" value="P-loop_NTPase"/>
</dbReference>
<evidence type="ECO:0000256" key="9">
    <source>
        <dbReference type="ARBA" id="ARBA00048478"/>
    </source>
</evidence>
<dbReference type="HAMAP" id="MF_00238">
    <property type="entry name" value="Cytidyl_kinase_type1"/>
    <property type="match status" value="1"/>
</dbReference>
<evidence type="ECO:0000256" key="1">
    <source>
        <dbReference type="ARBA" id="ARBA00005189"/>
    </source>
</evidence>
<evidence type="ECO:0000256" key="10">
    <source>
        <dbReference type="HAMAP-Rule" id="MF_00238"/>
    </source>
</evidence>
<dbReference type="SUPFAM" id="SSF69593">
    <property type="entry name" value="Glycerol-3-phosphate (1)-acyltransferase"/>
    <property type="match status" value="1"/>
</dbReference>
<feature type="domain" description="Phospholipid/glycerol acyltransferase" evidence="11">
    <location>
        <begin position="229"/>
        <end position="339"/>
    </location>
</feature>
<dbReference type="GO" id="GO:0005524">
    <property type="term" value="F:ATP binding"/>
    <property type="evidence" value="ECO:0007669"/>
    <property type="project" value="UniProtKB-UniRule"/>
</dbReference>
<dbReference type="EMBL" id="CP001145">
    <property type="protein sequence ID" value="ACI17123.1"/>
    <property type="molecule type" value="Genomic_DNA"/>
</dbReference>
<evidence type="ECO:0000259" key="11">
    <source>
        <dbReference type="SMART" id="SM00563"/>
    </source>
</evidence>
<gene>
    <name evidence="10" type="primary">cmk</name>
    <name evidence="12" type="ordered locus">COPRO5265_0795</name>
</gene>
<keyword evidence="5 10" id="KW-0418">Kinase</keyword>
<comment type="similarity">
    <text evidence="2 10">Belongs to the cytidylate kinase family. Type 1 subfamily.</text>
</comment>
<organism evidence="12 13">
    <name type="scientific">Coprothermobacter proteolyticus (strain ATCC 35245 / DSM 5265 / OCM 4 / BT)</name>
    <dbReference type="NCBI Taxonomy" id="309798"/>
    <lineage>
        <taxon>Bacteria</taxon>
        <taxon>Pseudomonadati</taxon>
        <taxon>Coprothermobacterota</taxon>
        <taxon>Coprothermobacteria</taxon>
        <taxon>Coprothermobacterales</taxon>
        <taxon>Coprothermobacteraceae</taxon>
        <taxon>Coprothermobacter</taxon>
    </lineage>
</organism>
<dbReference type="Pfam" id="PF01553">
    <property type="entry name" value="Acyltransferase"/>
    <property type="match status" value="1"/>
</dbReference>
<evidence type="ECO:0000256" key="5">
    <source>
        <dbReference type="ARBA" id="ARBA00022777"/>
    </source>
</evidence>
<proteinExistence type="inferred from homology"/>
<dbReference type="GO" id="GO:0036431">
    <property type="term" value="F:dCMP kinase activity"/>
    <property type="evidence" value="ECO:0007669"/>
    <property type="project" value="InterPro"/>
</dbReference>
<evidence type="ECO:0000256" key="7">
    <source>
        <dbReference type="ARBA" id="ARBA00023315"/>
    </source>
</evidence>
<name>B5Y8P5_COPPD</name>
<reference evidence="13" key="1">
    <citation type="submission" date="2008-08" db="EMBL/GenBank/DDBJ databases">
        <title>The complete genome sequence of Coprothermobacter proteolyticus strain ATCC 5245 / DSM 5265 / BT.</title>
        <authorList>
            <person name="Dodson R.J."/>
            <person name="Durkin A.S."/>
            <person name="Wu M."/>
            <person name="Eisen J."/>
            <person name="Sutton G."/>
        </authorList>
    </citation>
    <scope>NUCLEOTIDE SEQUENCE [LARGE SCALE GENOMIC DNA]</scope>
    <source>
        <strain evidence="13">ATCC 35245 / DSM 5265 / OCM 4 / BT</strain>
    </source>
</reference>
<dbReference type="AlphaFoldDB" id="B5Y8P5"/>
<sequence>MIIAIDGLAGSGKTTAGKGLAKAIGFRFISSGQLYRFKALEPDVDLLEAIKEHKLKIEWDIEWEGKGISAELQREEIGSRASEIALLREVRDEVNNVLRFVAEGGNYVIEGRDIGTVVFPEAGVKFFLTAEEGVRARRRAEQVGEEVNIAERDERDKKREIAPAKAAEDAIIIDNSYQSVEETIKEMEGRLPKDEFDFQRFLQYVLGPPVRGLFRIEVVKSHPLKYGRWILTPNHVSGWDPICLAAKVPRPLHFMAKAELKHSLGPLLSLLDISPIARNKPDVRAIRTVRHFLYGEKLVVMYPEGHRHRDGTVGEFRNGAFYFVRKKMAPVIPVVIKGLENLSFNTFWNRHVRIAFLDPIYPVDVIGMKEEEIARMVREQISECYNSL</sequence>
<comment type="catalytic activity">
    <reaction evidence="9 10">
        <text>CMP + ATP = CDP + ADP</text>
        <dbReference type="Rhea" id="RHEA:11600"/>
        <dbReference type="ChEBI" id="CHEBI:30616"/>
        <dbReference type="ChEBI" id="CHEBI:58069"/>
        <dbReference type="ChEBI" id="CHEBI:60377"/>
        <dbReference type="ChEBI" id="CHEBI:456216"/>
        <dbReference type="EC" id="2.7.4.25"/>
    </reaction>
</comment>
<dbReference type="GO" id="GO:0036430">
    <property type="term" value="F:CMP kinase activity"/>
    <property type="evidence" value="ECO:0007669"/>
    <property type="project" value="RHEA"/>
</dbReference>
<dbReference type="CDD" id="cd02020">
    <property type="entry name" value="CMPK"/>
    <property type="match status" value="1"/>
</dbReference>
<keyword evidence="7" id="KW-0012">Acyltransferase</keyword>
<dbReference type="Gene3D" id="3.40.50.300">
    <property type="entry name" value="P-loop containing nucleotide triphosphate hydrolases"/>
    <property type="match status" value="1"/>
</dbReference>
<evidence type="ECO:0000313" key="12">
    <source>
        <dbReference type="EMBL" id="ACI17123.1"/>
    </source>
</evidence>
<dbReference type="OrthoDB" id="9807434at2"/>
<dbReference type="EC" id="2.7.4.25" evidence="10"/>
<reference evidence="12 13" key="2">
    <citation type="journal article" date="2014" name="Genome Announc.">
        <title>Complete Genome Sequence of Coprothermobacter proteolyticus DSM 5265.</title>
        <authorList>
            <person name="Alexiev A."/>
            <person name="Coil D.A."/>
            <person name="Badger J.H."/>
            <person name="Enticknap J."/>
            <person name="Ward N."/>
            <person name="Robb F.T."/>
            <person name="Eisen J.A."/>
        </authorList>
    </citation>
    <scope>NUCLEOTIDE SEQUENCE [LARGE SCALE GENOMIC DNA]</scope>
    <source>
        <strain evidence="13">ATCC 35245 / DSM 5265 / OCM 4 / BT</strain>
    </source>
</reference>
<evidence type="ECO:0000256" key="6">
    <source>
        <dbReference type="ARBA" id="ARBA00022840"/>
    </source>
</evidence>
<dbReference type="NCBIfam" id="TIGR00017">
    <property type="entry name" value="cmk"/>
    <property type="match status" value="1"/>
</dbReference>
<keyword evidence="4 10" id="KW-0547">Nucleotide-binding</keyword>
<dbReference type="GO" id="GO:0005737">
    <property type="term" value="C:cytoplasm"/>
    <property type="evidence" value="ECO:0007669"/>
    <property type="project" value="UniProtKB-SubCell"/>
</dbReference>
<dbReference type="eggNOG" id="COG0283">
    <property type="taxonomic scope" value="Bacteria"/>
</dbReference>
<dbReference type="SUPFAM" id="SSF52540">
    <property type="entry name" value="P-loop containing nucleoside triphosphate hydrolases"/>
    <property type="match status" value="1"/>
</dbReference>
<dbReference type="CDD" id="cd07989">
    <property type="entry name" value="LPLAT_AGPAT-like"/>
    <property type="match status" value="1"/>
</dbReference>
<dbReference type="InterPro" id="IPR003136">
    <property type="entry name" value="Cytidylate_kin"/>
</dbReference>
<keyword evidence="13" id="KW-1185">Reference proteome</keyword>
<dbReference type="GO" id="GO:0006654">
    <property type="term" value="P:phosphatidic acid biosynthetic process"/>
    <property type="evidence" value="ECO:0007669"/>
    <property type="project" value="TreeGrafter"/>
</dbReference>
<dbReference type="Pfam" id="PF02224">
    <property type="entry name" value="Cytidylate_kin"/>
    <property type="match status" value="1"/>
</dbReference>
<comment type="pathway">
    <text evidence="1">Lipid metabolism.</text>
</comment>
<evidence type="ECO:0000256" key="3">
    <source>
        <dbReference type="ARBA" id="ARBA00022679"/>
    </source>
</evidence>
<comment type="subcellular location">
    <subcellularLocation>
        <location evidence="10">Cytoplasm</location>
    </subcellularLocation>
</comment>
<protein>
    <recommendedName>
        <fullName evidence="10">Cytidylate kinase</fullName>
        <shortName evidence="10">CK</shortName>
        <ecNumber evidence="10">2.7.4.25</ecNumber>
    </recommendedName>
    <alternativeName>
        <fullName evidence="10">Cytidine monophosphate kinase</fullName>
        <shortName evidence="10">CMP kinase</shortName>
    </alternativeName>
</protein>
<keyword evidence="6 10" id="KW-0067">ATP-binding</keyword>